<dbReference type="PROSITE" id="PS50850">
    <property type="entry name" value="MFS"/>
    <property type="match status" value="1"/>
</dbReference>
<protein>
    <recommendedName>
        <fullName evidence="12">Major facilitator superfamily (MFS) profile domain-containing protein</fullName>
    </recommendedName>
</protein>
<comment type="subcellular location">
    <subcellularLocation>
        <location evidence="1">Membrane</location>
        <topology evidence="1">Multi-pass membrane protein</topology>
    </subcellularLocation>
    <subcellularLocation>
        <location evidence="2">Mitochondrion outer membrane</location>
        <topology evidence="2">Single-pass membrane protein</topology>
    </subcellularLocation>
</comment>
<sequence length="533" mass="58998">MREDTKEIIVRATAITRRILHYGLIPLIIYLGFTRTNPRPAFIKPTFTMATRNPSKITLPAVGAEHIQVPLQPHHHKQLYRRVDWRILPMLNLGFLLCIVNRTNMGNAKLFDLEHDLGLSQSQYSWALSIFFVTFIAFEIPANMIIKLVRPARWLGFLALTWGVLSMTMAACADLASLLSVRVLLGIMQAGYLPGMIYYLTLWYNREQLCTRLAICYSGAAWANAFGGIIAYGISHLDGIGGLAAWQWLFLLEGLPTVVLGILLVAWYPDSPAHATWLTDIEQSHVYHQLKLDNDHVPNFDSNGLPAGLDSEKCVDWHQVRQAFTDPLVYLHCLVELGITVPVYGMVFLLSTIIKGFGFDNLVSQALVAPSSILSAVLSIVNAYHSNRTQERGWHVAIPTLLAGLGFLLIGVIQNKVAQYLMVVLLTPGTFLGLTINVAWMMNNLVGKTKKALSSALLLSIGNLGGVIAGQMYRNSEAPQYLESHLGNGAALLVVFAVALILKLVLVRCNRALSAMAVVSEKRAHEKPFSYIT</sequence>
<evidence type="ECO:0000313" key="14">
    <source>
        <dbReference type="Proteomes" id="UP001151582"/>
    </source>
</evidence>
<dbReference type="Pfam" id="PF07690">
    <property type="entry name" value="MFS_1"/>
    <property type="match status" value="1"/>
</dbReference>
<evidence type="ECO:0000256" key="10">
    <source>
        <dbReference type="ARBA" id="ARBA00023136"/>
    </source>
</evidence>
<feature type="transmembrane region" description="Helical" evidence="11">
    <location>
        <begin position="214"/>
        <end position="234"/>
    </location>
</feature>
<keyword evidence="7" id="KW-0653">Protein transport</keyword>
<dbReference type="SUPFAM" id="SSF103473">
    <property type="entry name" value="MFS general substrate transporter"/>
    <property type="match status" value="1"/>
</dbReference>
<feature type="transmembrane region" description="Helical" evidence="11">
    <location>
        <begin position="396"/>
        <end position="414"/>
    </location>
</feature>
<evidence type="ECO:0000256" key="11">
    <source>
        <dbReference type="SAM" id="Phobius"/>
    </source>
</evidence>
<dbReference type="Gene3D" id="1.20.1250.20">
    <property type="entry name" value="MFS general substrate transporter like domains"/>
    <property type="match status" value="2"/>
</dbReference>
<keyword evidence="5 11" id="KW-0812">Transmembrane</keyword>
<evidence type="ECO:0000256" key="4">
    <source>
        <dbReference type="ARBA" id="ARBA00022448"/>
    </source>
</evidence>
<feature type="transmembrane region" description="Helical" evidence="11">
    <location>
        <begin position="328"/>
        <end position="350"/>
    </location>
</feature>
<accession>A0A9W8EB50</accession>
<feature type="transmembrane region" description="Helical" evidence="11">
    <location>
        <begin position="246"/>
        <end position="268"/>
    </location>
</feature>
<evidence type="ECO:0000256" key="7">
    <source>
        <dbReference type="ARBA" id="ARBA00022927"/>
    </source>
</evidence>
<feature type="transmembrane region" description="Helical" evidence="11">
    <location>
        <begin position="452"/>
        <end position="473"/>
    </location>
</feature>
<evidence type="ECO:0000256" key="3">
    <source>
        <dbReference type="ARBA" id="ARBA00010917"/>
    </source>
</evidence>
<name>A0A9W8EB50_9FUNG</name>
<dbReference type="InterPro" id="IPR011701">
    <property type="entry name" value="MFS"/>
</dbReference>
<keyword evidence="6" id="KW-1000">Mitochondrion outer membrane</keyword>
<dbReference type="GO" id="GO:0022857">
    <property type="term" value="F:transmembrane transporter activity"/>
    <property type="evidence" value="ECO:0007669"/>
    <property type="project" value="InterPro"/>
</dbReference>
<keyword evidence="9" id="KW-0496">Mitochondrion</keyword>
<evidence type="ECO:0000256" key="2">
    <source>
        <dbReference type="ARBA" id="ARBA00004572"/>
    </source>
</evidence>
<dbReference type="GO" id="GO:0030150">
    <property type="term" value="P:protein import into mitochondrial matrix"/>
    <property type="evidence" value="ECO:0007669"/>
    <property type="project" value="InterPro"/>
</dbReference>
<comment type="similarity">
    <text evidence="3">Belongs to the Tom7 family.</text>
</comment>
<keyword evidence="10 11" id="KW-0472">Membrane</keyword>
<evidence type="ECO:0000256" key="9">
    <source>
        <dbReference type="ARBA" id="ARBA00023128"/>
    </source>
</evidence>
<dbReference type="Proteomes" id="UP001151582">
    <property type="component" value="Unassembled WGS sequence"/>
</dbReference>
<feature type="transmembrane region" description="Helical" evidence="11">
    <location>
        <begin position="420"/>
        <end position="440"/>
    </location>
</feature>
<dbReference type="PANTHER" id="PTHR43791:SF36">
    <property type="entry name" value="TRANSPORTER, PUTATIVE (AFU_ORTHOLOGUE AFUA_6G08340)-RELATED"/>
    <property type="match status" value="1"/>
</dbReference>
<feature type="domain" description="Major facilitator superfamily (MFS) profile" evidence="12">
    <location>
        <begin position="87"/>
        <end position="514"/>
    </location>
</feature>
<evidence type="ECO:0000256" key="5">
    <source>
        <dbReference type="ARBA" id="ARBA00022692"/>
    </source>
</evidence>
<feature type="transmembrane region" description="Helical" evidence="11">
    <location>
        <begin position="183"/>
        <end position="202"/>
    </location>
</feature>
<feature type="transmembrane region" description="Helical" evidence="11">
    <location>
        <begin position="362"/>
        <end position="384"/>
    </location>
</feature>
<keyword evidence="14" id="KW-1185">Reference proteome</keyword>
<dbReference type="EMBL" id="JANBQB010000563">
    <property type="protein sequence ID" value="KAJ1975140.1"/>
    <property type="molecule type" value="Genomic_DNA"/>
</dbReference>
<feature type="transmembrane region" description="Helical" evidence="11">
    <location>
        <begin position="154"/>
        <end position="177"/>
    </location>
</feature>
<evidence type="ECO:0000313" key="13">
    <source>
        <dbReference type="EMBL" id="KAJ1975140.1"/>
    </source>
</evidence>
<keyword evidence="8 11" id="KW-1133">Transmembrane helix</keyword>
<keyword evidence="4" id="KW-0813">Transport</keyword>
<feature type="transmembrane region" description="Helical" evidence="11">
    <location>
        <begin position="124"/>
        <end position="142"/>
    </location>
</feature>
<dbReference type="FunFam" id="1.20.1250.20:FF:000018">
    <property type="entry name" value="MFS transporter permease"/>
    <property type="match status" value="1"/>
</dbReference>
<dbReference type="InterPro" id="IPR020846">
    <property type="entry name" value="MFS_dom"/>
</dbReference>
<dbReference type="PANTHER" id="PTHR43791">
    <property type="entry name" value="PERMEASE-RELATED"/>
    <property type="match status" value="1"/>
</dbReference>
<evidence type="ECO:0000256" key="6">
    <source>
        <dbReference type="ARBA" id="ARBA00022787"/>
    </source>
</evidence>
<dbReference type="Pfam" id="PF08038">
    <property type="entry name" value="Tom7"/>
    <property type="match status" value="1"/>
</dbReference>
<feature type="transmembrane region" description="Helical" evidence="11">
    <location>
        <begin position="485"/>
        <end position="506"/>
    </location>
</feature>
<comment type="caution">
    <text evidence="13">The sequence shown here is derived from an EMBL/GenBank/DDBJ whole genome shotgun (WGS) entry which is preliminary data.</text>
</comment>
<evidence type="ECO:0000256" key="8">
    <source>
        <dbReference type="ARBA" id="ARBA00022989"/>
    </source>
</evidence>
<proteinExistence type="inferred from homology"/>
<evidence type="ECO:0000259" key="12">
    <source>
        <dbReference type="PROSITE" id="PS50850"/>
    </source>
</evidence>
<dbReference type="GO" id="GO:0005742">
    <property type="term" value="C:mitochondrial outer membrane translocase complex"/>
    <property type="evidence" value="ECO:0007669"/>
    <property type="project" value="InterPro"/>
</dbReference>
<dbReference type="OrthoDB" id="3639251at2759"/>
<dbReference type="InterPro" id="IPR012621">
    <property type="entry name" value="Tom7"/>
</dbReference>
<organism evidence="13 14">
    <name type="scientific">Dimargaris verticillata</name>
    <dbReference type="NCBI Taxonomy" id="2761393"/>
    <lineage>
        <taxon>Eukaryota</taxon>
        <taxon>Fungi</taxon>
        <taxon>Fungi incertae sedis</taxon>
        <taxon>Zoopagomycota</taxon>
        <taxon>Kickxellomycotina</taxon>
        <taxon>Dimargaritomycetes</taxon>
        <taxon>Dimargaritales</taxon>
        <taxon>Dimargaritaceae</taxon>
        <taxon>Dimargaris</taxon>
    </lineage>
</organism>
<dbReference type="InterPro" id="IPR036259">
    <property type="entry name" value="MFS_trans_sf"/>
</dbReference>
<reference evidence="13" key="1">
    <citation type="submission" date="2022-07" db="EMBL/GenBank/DDBJ databases">
        <title>Phylogenomic reconstructions and comparative analyses of Kickxellomycotina fungi.</title>
        <authorList>
            <person name="Reynolds N.K."/>
            <person name="Stajich J.E."/>
            <person name="Barry K."/>
            <person name="Grigoriev I.V."/>
            <person name="Crous P."/>
            <person name="Smith M.E."/>
        </authorList>
    </citation>
    <scope>NUCLEOTIDE SEQUENCE</scope>
    <source>
        <strain evidence="13">RSA 567</strain>
    </source>
</reference>
<dbReference type="AlphaFoldDB" id="A0A9W8EB50"/>
<gene>
    <name evidence="13" type="ORF">H4R34_004448</name>
</gene>
<evidence type="ECO:0000256" key="1">
    <source>
        <dbReference type="ARBA" id="ARBA00004141"/>
    </source>
</evidence>